<dbReference type="Proteomes" id="UP000616151">
    <property type="component" value="Unassembled WGS sequence"/>
</dbReference>
<name>A0ACC5RCQ7_9HYPH</name>
<sequence length="133" mass="14767">MVYRSMLLLMAIFATSAAAEPTVEVLRVDPVEVTAEPDKALVEACRSWSLSKEQVAEFFGLAQEYEISPYASYYQTPCSITGELTSSGEVWKYSINGGATAVWMKGDVTRYWGCSKPECEKLVLLPTDFMRGD</sequence>
<comment type="caution">
    <text evidence="1">The sequence shown here is derived from an EMBL/GenBank/DDBJ whole genome shotgun (WGS) entry which is preliminary data.</text>
</comment>
<accession>A0ACC5RCQ7</accession>
<evidence type="ECO:0000313" key="1">
    <source>
        <dbReference type="EMBL" id="MBK1870390.1"/>
    </source>
</evidence>
<keyword evidence="2" id="KW-1185">Reference proteome</keyword>
<protein>
    <submittedName>
        <fullName evidence="1">Uncharacterized protein</fullName>
    </submittedName>
</protein>
<evidence type="ECO:0000313" key="2">
    <source>
        <dbReference type="Proteomes" id="UP000616151"/>
    </source>
</evidence>
<reference evidence="1" key="1">
    <citation type="submission" date="2021-01" db="EMBL/GenBank/DDBJ databases">
        <authorList>
            <person name="Sun Q."/>
        </authorList>
    </citation>
    <scope>NUCLEOTIDE SEQUENCE</scope>
    <source>
        <strain evidence="1">YIM B02566</strain>
    </source>
</reference>
<organism evidence="1 2">
    <name type="scientific">Taklimakanibacter albus</name>
    <dbReference type="NCBI Taxonomy" id="2800327"/>
    <lineage>
        <taxon>Bacteria</taxon>
        <taxon>Pseudomonadati</taxon>
        <taxon>Pseudomonadota</taxon>
        <taxon>Alphaproteobacteria</taxon>
        <taxon>Hyphomicrobiales</taxon>
        <taxon>Aestuariivirgaceae</taxon>
        <taxon>Taklimakanibacter</taxon>
    </lineage>
</organism>
<dbReference type="EMBL" id="JAENHL010000008">
    <property type="protein sequence ID" value="MBK1870390.1"/>
    <property type="molecule type" value="Genomic_DNA"/>
</dbReference>
<gene>
    <name evidence="1" type="ORF">JHL16_28760</name>
</gene>
<proteinExistence type="predicted"/>